<organism evidence="7 8">
    <name type="scientific">Vagococcus fessus</name>
    <dbReference type="NCBI Taxonomy" id="120370"/>
    <lineage>
        <taxon>Bacteria</taxon>
        <taxon>Bacillati</taxon>
        <taxon>Bacillota</taxon>
        <taxon>Bacilli</taxon>
        <taxon>Lactobacillales</taxon>
        <taxon>Enterococcaceae</taxon>
        <taxon>Vagococcus</taxon>
    </lineage>
</organism>
<keyword evidence="8" id="KW-1185">Reference proteome</keyword>
<keyword evidence="4 5" id="KW-0443">Lipid metabolism</keyword>
<dbReference type="RefSeq" id="WP_126830294.1">
    <property type="nucleotide sequence ID" value="NZ_CBCRYB010000002.1"/>
</dbReference>
<keyword evidence="5" id="KW-0963">Cytoplasm</keyword>
<dbReference type="EC" id="2.1.3.15" evidence="5"/>
<dbReference type="GO" id="GO:0016743">
    <property type="term" value="F:carboxyl- or carbamoyltransferase activity"/>
    <property type="evidence" value="ECO:0007669"/>
    <property type="project" value="UniProtKB-UniRule"/>
</dbReference>
<evidence type="ECO:0000256" key="1">
    <source>
        <dbReference type="ARBA" id="ARBA00022516"/>
    </source>
</evidence>
<evidence type="ECO:0000256" key="2">
    <source>
        <dbReference type="ARBA" id="ARBA00022679"/>
    </source>
</evidence>
<keyword evidence="1 5" id="KW-0444">Lipid biosynthesis</keyword>
<dbReference type="Gene3D" id="3.90.226.10">
    <property type="entry name" value="2-enoyl-CoA Hydratase, Chain A, domain 1"/>
    <property type="match status" value="1"/>
</dbReference>
<feature type="binding site" evidence="5">
    <location>
        <position position="54"/>
    </location>
    <ligand>
        <name>Zn(2+)</name>
        <dbReference type="ChEBI" id="CHEBI:29105"/>
    </ligand>
</feature>
<dbReference type="InterPro" id="IPR011762">
    <property type="entry name" value="COA_CT_N"/>
</dbReference>
<comment type="subcellular location">
    <subcellularLocation>
        <location evidence="5">Cytoplasm</location>
    </subcellularLocation>
</comment>
<comment type="caution">
    <text evidence="7">The sequence shown here is derived from an EMBL/GenBank/DDBJ whole genome shotgun (WGS) entry which is preliminary data.</text>
</comment>
<evidence type="ECO:0000256" key="5">
    <source>
        <dbReference type="HAMAP-Rule" id="MF_01395"/>
    </source>
</evidence>
<comment type="function">
    <text evidence="5">Component of the acetyl coenzyme A carboxylase (ACC) complex. Biotin carboxylase (BC) catalyzes the carboxylation of biotin on its carrier protein (BCCP) and then the CO(2) group is transferred by the transcarboxylase to acetyl-CoA to form malonyl-CoA.</text>
</comment>
<dbReference type="Proteomes" id="UP000287101">
    <property type="component" value="Unassembled WGS sequence"/>
</dbReference>
<dbReference type="EMBL" id="NGJY01000001">
    <property type="protein sequence ID" value="RSU04736.1"/>
    <property type="molecule type" value="Genomic_DNA"/>
</dbReference>
<keyword evidence="5" id="KW-0275">Fatty acid biosynthesis</keyword>
<accession>A0A430ABY6</accession>
<feature type="binding site" evidence="5">
    <location>
        <position position="36"/>
    </location>
    <ligand>
        <name>Zn(2+)</name>
        <dbReference type="ChEBI" id="CHEBI:29105"/>
    </ligand>
</feature>
<dbReference type="AlphaFoldDB" id="A0A430ABY6"/>
<keyword evidence="5" id="KW-0547">Nucleotide-binding</keyword>
<dbReference type="GO" id="GO:0008270">
    <property type="term" value="F:zinc ion binding"/>
    <property type="evidence" value="ECO:0007669"/>
    <property type="project" value="UniProtKB-UniRule"/>
</dbReference>
<evidence type="ECO:0000313" key="8">
    <source>
        <dbReference type="Proteomes" id="UP000287101"/>
    </source>
</evidence>
<dbReference type="UniPathway" id="UPA00655">
    <property type="reaction ID" value="UER00711"/>
</dbReference>
<feature type="binding site" evidence="5">
    <location>
        <position position="57"/>
    </location>
    <ligand>
        <name>Zn(2+)</name>
        <dbReference type="ChEBI" id="CHEBI:29105"/>
    </ligand>
</feature>
<comment type="cofactor">
    <cofactor evidence="5">
        <name>Zn(2+)</name>
        <dbReference type="ChEBI" id="CHEBI:29105"/>
    </cofactor>
    <text evidence="5">Binds 1 zinc ion per subunit.</text>
</comment>
<dbReference type="PROSITE" id="PS50980">
    <property type="entry name" value="COA_CT_NTER"/>
    <property type="match status" value="1"/>
</dbReference>
<dbReference type="GO" id="GO:0005524">
    <property type="term" value="F:ATP binding"/>
    <property type="evidence" value="ECO:0007669"/>
    <property type="project" value="UniProtKB-KW"/>
</dbReference>
<comment type="similarity">
    <text evidence="5">Belongs to the AccD/PCCB family.</text>
</comment>
<dbReference type="OrthoDB" id="9772975at2"/>
<sequence length="291" mass="32411">MGLFKKKRQYIPIATKQSSDIQLPKPSVPDDMWVQCESCRKAIYVKSITAYRTCPHCDFAFKLGARDRLELICDRDTFEEIDSTIMGQDKLNFPGYQEKICTEQAKSGLTEAVVTGKATINTVPTMIAVMDSQFMMGSMGQAVGEKITRLFEQATEKCLPVVIFTASGGARMQEGIISLMQMAKITNAVKRHSNQGLFYLTVLTDPTLGGVTASFAMDGDIILAEPNARIGFAGARVIEQTIQQKLPDDFQRAEFLLDHGFIDKIVPREELKETIGKFLEFHCQSKEDNDG</sequence>
<name>A0A430ABY6_9ENTE</name>
<feature type="domain" description="CoA carboxyltransferase N-terminal" evidence="6">
    <location>
        <begin position="32"/>
        <end position="291"/>
    </location>
</feature>
<dbReference type="GO" id="GO:2001295">
    <property type="term" value="P:malonyl-CoA biosynthetic process"/>
    <property type="evidence" value="ECO:0007669"/>
    <property type="project" value="UniProtKB-UniRule"/>
</dbReference>
<comment type="catalytic activity">
    <reaction evidence="5">
        <text>N(6)-carboxybiotinyl-L-lysyl-[protein] + acetyl-CoA = N(6)-biotinyl-L-lysyl-[protein] + malonyl-CoA</text>
        <dbReference type="Rhea" id="RHEA:54728"/>
        <dbReference type="Rhea" id="RHEA-COMP:10505"/>
        <dbReference type="Rhea" id="RHEA-COMP:10506"/>
        <dbReference type="ChEBI" id="CHEBI:57288"/>
        <dbReference type="ChEBI" id="CHEBI:57384"/>
        <dbReference type="ChEBI" id="CHEBI:83144"/>
        <dbReference type="ChEBI" id="CHEBI:83145"/>
        <dbReference type="EC" id="2.1.3.15"/>
    </reaction>
</comment>
<evidence type="ECO:0000256" key="3">
    <source>
        <dbReference type="ARBA" id="ARBA00022771"/>
    </source>
</evidence>
<keyword evidence="5" id="KW-0276">Fatty acid metabolism</keyword>
<dbReference type="GO" id="GO:0006633">
    <property type="term" value="P:fatty acid biosynthetic process"/>
    <property type="evidence" value="ECO:0007669"/>
    <property type="project" value="UniProtKB-KW"/>
</dbReference>
<protein>
    <recommendedName>
        <fullName evidence="5">Acetyl-coenzyme A carboxylase carboxyl transferase subunit beta</fullName>
        <shortName evidence="5">ACCase subunit beta</shortName>
        <shortName evidence="5">Acetyl-CoA carboxylase carboxyltransferase subunit beta</shortName>
        <ecNumber evidence="5">2.1.3.15</ecNumber>
    </recommendedName>
</protein>
<comment type="subunit">
    <text evidence="5">Acetyl-CoA carboxylase is a heterohexamer composed of biotin carboxyl carrier protein (AccB), biotin carboxylase (AccC) and two subunits each of ACCase subunit alpha (AccA) and ACCase subunit beta (AccD).</text>
</comment>
<dbReference type="PANTHER" id="PTHR42995">
    <property type="entry name" value="ACETYL-COENZYME A CARBOXYLASE CARBOXYL TRANSFERASE SUBUNIT BETA, CHLOROPLASTIC"/>
    <property type="match status" value="1"/>
</dbReference>
<dbReference type="NCBIfam" id="TIGR00515">
    <property type="entry name" value="accD"/>
    <property type="match status" value="1"/>
</dbReference>
<dbReference type="GO" id="GO:0003989">
    <property type="term" value="F:acetyl-CoA carboxylase activity"/>
    <property type="evidence" value="ECO:0007669"/>
    <property type="project" value="InterPro"/>
</dbReference>
<dbReference type="PANTHER" id="PTHR42995:SF5">
    <property type="entry name" value="ACETYL-COENZYME A CARBOXYLASE CARBOXYL TRANSFERASE SUBUNIT BETA, CHLOROPLASTIC"/>
    <property type="match status" value="1"/>
</dbReference>
<comment type="pathway">
    <text evidence="5">Lipid metabolism; malonyl-CoA biosynthesis; malonyl-CoA from acetyl-CoA: step 1/1.</text>
</comment>
<dbReference type="HAMAP" id="MF_01395">
    <property type="entry name" value="AcetylCoA_CT_beta"/>
    <property type="match status" value="1"/>
</dbReference>
<dbReference type="GO" id="GO:0009317">
    <property type="term" value="C:acetyl-CoA carboxylase complex"/>
    <property type="evidence" value="ECO:0007669"/>
    <property type="project" value="InterPro"/>
</dbReference>
<dbReference type="SUPFAM" id="SSF52096">
    <property type="entry name" value="ClpP/crotonase"/>
    <property type="match status" value="1"/>
</dbReference>
<evidence type="ECO:0000256" key="4">
    <source>
        <dbReference type="ARBA" id="ARBA00023098"/>
    </source>
</evidence>
<dbReference type="PRINTS" id="PR01070">
    <property type="entry name" value="ACCCTRFRASEB"/>
</dbReference>
<feature type="binding site" evidence="5">
    <location>
        <position position="39"/>
    </location>
    <ligand>
        <name>Zn(2+)</name>
        <dbReference type="ChEBI" id="CHEBI:29105"/>
    </ligand>
</feature>
<comment type="caution">
    <text evidence="5">Lacks conserved residue(s) required for the propagation of feature annotation.</text>
</comment>
<proteinExistence type="inferred from homology"/>
<keyword evidence="3 5" id="KW-0863">Zinc-finger</keyword>
<reference evidence="7 8" key="1">
    <citation type="submission" date="2017-05" db="EMBL/GenBank/DDBJ databases">
        <title>Vagococcus spp. assemblies.</title>
        <authorList>
            <person name="Gulvik C.A."/>
        </authorList>
    </citation>
    <scope>NUCLEOTIDE SEQUENCE [LARGE SCALE GENOMIC DNA]</scope>
    <source>
        <strain evidence="7 8">CCUG 41755</strain>
    </source>
</reference>
<keyword evidence="5" id="KW-0862">Zinc</keyword>
<dbReference type="InterPro" id="IPR034733">
    <property type="entry name" value="AcCoA_carboxyl_beta"/>
</dbReference>
<dbReference type="InterPro" id="IPR029045">
    <property type="entry name" value="ClpP/crotonase-like_dom_sf"/>
</dbReference>
<gene>
    <name evidence="5" type="primary">accD</name>
    <name evidence="7" type="ORF">CBF31_01580</name>
</gene>
<keyword evidence="5" id="KW-0479">Metal-binding</keyword>
<evidence type="ECO:0000313" key="7">
    <source>
        <dbReference type="EMBL" id="RSU04736.1"/>
    </source>
</evidence>
<dbReference type="Pfam" id="PF01039">
    <property type="entry name" value="Carboxyl_trans"/>
    <property type="match status" value="1"/>
</dbReference>
<keyword evidence="5" id="KW-0067">ATP-binding</keyword>
<keyword evidence="2 5" id="KW-0808">Transferase</keyword>
<evidence type="ECO:0000259" key="6">
    <source>
        <dbReference type="PROSITE" id="PS50980"/>
    </source>
</evidence>
<dbReference type="InterPro" id="IPR000438">
    <property type="entry name" value="Acetyl_CoA_COase_Trfase_b_su"/>
</dbReference>